<proteinExistence type="predicted"/>
<reference evidence="2" key="1">
    <citation type="submission" date="2005-09" db="EMBL/GenBank/DDBJ databases">
        <authorList>
            <person name="Mural R.J."/>
            <person name="Li P.W."/>
            <person name="Adams M.D."/>
            <person name="Amanatides P.G."/>
            <person name="Baden-Tillson H."/>
            <person name="Barnstead M."/>
            <person name="Chin S.H."/>
            <person name="Dew I."/>
            <person name="Evans C.A."/>
            <person name="Ferriera S."/>
            <person name="Flanigan M."/>
            <person name="Fosler C."/>
            <person name="Glodek A."/>
            <person name="Gu Z."/>
            <person name="Holt R.A."/>
            <person name="Jennings D."/>
            <person name="Kraft C.L."/>
            <person name="Lu F."/>
            <person name="Nguyen T."/>
            <person name="Nusskern D.R."/>
            <person name="Pfannkoch C.M."/>
            <person name="Sitter C."/>
            <person name="Sutton G.G."/>
            <person name="Venter J.C."/>
            <person name="Wang Z."/>
            <person name="Woodage T."/>
            <person name="Zheng X.H."/>
            <person name="Zhong F."/>
        </authorList>
    </citation>
    <scope>NUCLEOTIDE SEQUENCE [LARGE SCALE GENOMIC DNA]</scope>
    <source>
        <strain>BN</strain>
        <strain evidence="2">Sprague-Dawley</strain>
    </source>
</reference>
<dbReference type="Proteomes" id="UP000234681">
    <property type="component" value="Chromosome 1"/>
</dbReference>
<gene>
    <name evidence="1" type="primary">Hdgfrp3</name>
    <name evidence="1" type="ORF">rCG_24560</name>
</gene>
<evidence type="ECO:0000313" key="2">
    <source>
        <dbReference type="Proteomes" id="UP000234681"/>
    </source>
</evidence>
<name>A6JCI8_RAT</name>
<dbReference type="AlphaFoldDB" id="A6JCI8"/>
<dbReference type="EMBL" id="CH473980">
    <property type="protein sequence ID" value="EDM08716.1"/>
    <property type="molecule type" value="Genomic_DNA"/>
</dbReference>
<organism evidence="1 2">
    <name type="scientific">Rattus norvegicus</name>
    <name type="common">Rat</name>
    <dbReference type="NCBI Taxonomy" id="10116"/>
    <lineage>
        <taxon>Eukaryota</taxon>
        <taxon>Metazoa</taxon>
        <taxon>Chordata</taxon>
        <taxon>Craniata</taxon>
        <taxon>Vertebrata</taxon>
        <taxon>Euteleostomi</taxon>
        <taxon>Mammalia</taxon>
        <taxon>Eutheria</taxon>
        <taxon>Euarchontoglires</taxon>
        <taxon>Glires</taxon>
        <taxon>Rodentia</taxon>
        <taxon>Myomorpha</taxon>
        <taxon>Muroidea</taxon>
        <taxon>Muridae</taxon>
        <taxon>Murinae</taxon>
        <taxon>Rattus</taxon>
    </lineage>
</organism>
<sequence>MHQSVYCPCDITVLQAYSCHLAINGSPTYSHISKYGKFVKDRLSSQLFSLKGTFSF</sequence>
<protein>
    <submittedName>
        <fullName evidence="1">Hepatoma-derived growth factor, related protein 3, isoform CRA_b</fullName>
    </submittedName>
</protein>
<accession>A6JCI8</accession>
<evidence type="ECO:0000313" key="1">
    <source>
        <dbReference type="EMBL" id="EDM08716.1"/>
    </source>
</evidence>